<dbReference type="GO" id="GO:0008270">
    <property type="term" value="F:zinc ion binding"/>
    <property type="evidence" value="ECO:0007669"/>
    <property type="project" value="UniProtKB-KW"/>
</dbReference>
<dbReference type="PROSITE" id="PS50157">
    <property type="entry name" value="ZINC_FINGER_C2H2_2"/>
    <property type="match status" value="1"/>
</dbReference>
<feature type="domain" description="C2H2-type" evidence="3">
    <location>
        <begin position="45"/>
        <end position="72"/>
    </location>
</feature>
<dbReference type="OrthoDB" id="2281023at2759"/>
<feature type="compositionally biased region" description="Basic and acidic residues" evidence="2">
    <location>
        <begin position="471"/>
        <end position="480"/>
    </location>
</feature>
<keyword evidence="1" id="KW-0862">Zinc</keyword>
<dbReference type="AlphaFoldDB" id="A0A0B7NIQ3"/>
<evidence type="ECO:0000256" key="1">
    <source>
        <dbReference type="PROSITE-ProRule" id="PRU00042"/>
    </source>
</evidence>
<feature type="compositionally biased region" description="Low complexity" evidence="2">
    <location>
        <begin position="487"/>
        <end position="507"/>
    </location>
</feature>
<keyword evidence="1" id="KW-0479">Metal-binding</keyword>
<gene>
    <name evidence="4" type="primary">PARPA_09018.1 scaffold 35315</name>
</gene>
<evidence type="ECO:0000313" key="5">
    <source>
        <dbReference type="Proteomes" id="UP000054107"/>
    </source>
</evidence>
<feature type="region of interest" description="Disordered" evidence="2">
    <location>
        <begin position="471"/>
        <end position="507"/>
    </location>
</feature>
<organism evidence="4 5">
    <name type="scientific">Parasitella parasitica</name>
    <dbReference type="NCBI Taxonomy" id="35722"/>
    <lineage>
        <taxon>Eukaryota</taxon>
        <taxon>Fungi</taxon>
        <taxon>Fungi incertae sedis</taxon>
        <taxon>Mucoromycota</taxon>
        <taxon>Mucoromycotina</taxon>
        <taxon>Mucoromycetes</taxon>
        <taxon>Mucorales</taxon>
        <taxon>Mucorineae</taxon>
        <taxon>Mucoraceae</taxon>
        <taxon>Parasitella</taxon>
    </lineage>
</organism>
<sequence length="540" mass="60243">MQCGTCKQYLKNTNSALKDHNYNYHVDEVFVGESLLVVRRIHGTFTCYICDKALKTTTGFKLHLVSHSLKMTIDFTSLPEPKNSLRYSEDVSDSMPPSEIIHHIPPEDLIIGNSSKPHKKRKLLSHSQTVLASSGSITAGTKEKTDKLMIAKLGRWVPIIFECESEQHGLLTSARSATMLLQESPQTGAWKKPAADVDPSTGVPCITDDCSSDSLVEHIKSTSFVREEFLADGSSFILYQAQSSATLLEIHSNVTKISLKRSIEKCLEIQNHIDVQPFLVLLCTDKIRLSVKSMLSPDLQNPHWQTLNSTFWAEKCLVISKDVISFSEDEASQHLDPLVVLAFYVAQRTMASRFPGGYAFPSEPWAADCIILSKESLGEGDIDTPLNSLIALGLFFTSRALSIVNDPFADDPKMQYLYTLALSHEEDQHNNILLPLLESQNREYERLLSLANTVGSPDVLIQAINDAKSRNDTLKRKDDSDPVGSLSNKRTATATNSSASSSINNKNDQYKQGMDFVEQFKQARIQKGHKKMDWITCLKE</sequence>
<dbReference type="Proteomes" id="UP000054107">
    <property type="component" value="Unassembled WGS sequence"/>
</dbReference>
<keyword evidence="1" id="KW-0863">Zinc-finger</keyword>
<name>A0A0B7NIQ3_9FUNG</name>
<keyword evidence="5" id="KW-1185">Reference proteome</keyword>
<accession>A0A0B7NIQ3</accession>
<proteinExistence type="predicted"/>
<protein>
    <recommendedName>
        <fullName evidence="3">C2H2-type domain-containing protein</fullName>
    </recommendedName>
</protein>
<evidence type="ECO:0000259" key="3">
    <source>
        <dbReference type="PROSITE" id="PS50157"/>
    </source>
</evidence>
<evidence type="ECO:0000256" key="2">
    <source>
        <dbReference type="SAM" id="MobiDB-lite"/>
    </source>
</evidence>
<dbReference type="InterPro" id="IPR013087">
    <property type="entry name" value="Znf_C2H2_type"/>
</dbReference>
<evidence type="ECO:0000313" key="4">
    <source>
        <dbReference type="EMBL" id="CEP14833.1"/>
    </source>
</evidence>
<reference evidence="4 5" key="1">
    <citation type="submission" date="2014-09" db="EMBL/GenBank/DDBJ databases">
        <authorList>
            <person name="Ellenberger Sabrina"/>
        </authorList>
    </citation>
    <scope>NUCLEOTIDE SEQUENCE [LARGE SCALE GENOMIC DNA]</scope>
    <source>
        <strain evidence="4 5">CBS 412.66</strain>
    </source>
</reference>
<dbReference type="PROSITE" id="PS00028">
    <property type="entry name" value="ZINC_FINGER_C2H2_1"/>
    <property type="match status" value="1"/>
</dbReference>
<feature type="non-terminal residue" evidence="4">
    <location>
        <position position="540"/>
    </location>
</feature>
<dbReference type="EMBL" id="LN731708">
    <property type="protein sequence ID" value="CEP14833.1"/>
    <property type="molecule type" value="Genomic_DNA"/>
</dbReference>